<evidence type="ECO:0000313" key="3">
    <source>
        <dbReference type="Proteomes" id="UP000319210"/>
    </source>
</evidence>
<protein>
    <recommendedName>
        <fullName evidence="4">ABC transporter permease</fullName>
    </recommendedName>
</protein>
<keyword evidence="3" id="KW-1185">Reference proteome</keyword>
<evidence type="ECO:0000313" key="2">
    <source>
        <dbReference type="EMBL" id="GEB52388.1"/>
    </source>
</evidence>
<comment type="caution">
    <text evidence="2">The sequence shown here is derived from an EMBL/GenBank/DDBJ whole genome shotgun (WGS) entry which is preliminary data.</text>
</comment>
<dbReference type="AlphaFoldDB" id="A0A4Y3R6J1"/>
<dbReference type="EMBL" id="BJMM01000030">
    <property type="protein sequence ID" value="GEB52388.1"/>
    <property type="molecule type" value="Genomic_DNA"/>
</dbReference>
<evidence type="ECO:0008006" key="4">
    <source>
        <dbReference type="Google" id="ProtNLM"/>
    </source>
</evidence>
<feature type="transmembrane region" description="Helical" evidence="1">
    <location>
        <begin position="88"/>
        <end position="107"/>
    </location>
</feature>
<organism evidence="2 3">
    <name type="scientific">Streptomyces cacaoi</name>
    <dbReference type="NCBI Taxonomy" id="1898"/>
    <lineage>
        <taxon>Bacteria</taxon>
        <taxon>Bacillati</taxon>
        <taxon>Actinomycetota</taxon>
        <taxon>Actinomycetes</taxon>
        <taxon>Kitasatosporales</taxon>
        <taxon>Streptomycetaceae</taxon>
        <taxon>Streptomyces</taxon>
    </lineage>
</organism>
<keyword evidence="1" id="KW-0812">Transmembrane</keyword>
<dbReference type="OrthoDB" id="3579673at2"/>
<feature type="transmembrane region" description="Helical" evidence="1">
    <location>
        <begin position="271"/>
        <end position="292"/>
    </location>
</feature>
<proteinExistence type="predicted"/>
<feature type="transmembrane region" description="Helical" evidence="1">
    <location>
        <begin position="128"/>
        <end position="151"/>
    </location>
</feature>
<sequence>MTTHVASPHSAFDSGGRPGGPVRSVIRLHRGGLWVWVGYLAVTAGVLLWLYGPGGSAAEQDSIYCSHHQCYDFGAIGAYKDMLIVVDVLIRAVAFLAPAYVAALLVGRELQHGTHRLAWTQGVSPARWLAARLAVPAVAVTVGTGVLVALFHLVRSAEFGVGNWGFFDSNVYYDGGLLAFVYPLLGVALGALAGLLLGRSVPAALVAVAAMAAVQLLMQALRFKLLPTETRTSSGTYDVPSGAELQGVDEANVHHITAHFHPASHVWPLQFIESGIVLAAAALAVAGTFQLLRNRAG</sequence>
<keyword evidence="1" id="KW-1133">Transmembrane helix</keyword>
<reference evidence="2 3" key="1">
    <citation type="submission" date="2019-06" db="EMBL/GenBank/DDBJ databases">
        <title>Whole genome shotgun sequence of Streptomyces cacaoi subsp. cacaoi NBRC 12748.</title>
        <authorList>
            <person name="Hosoyama A."/>
            <person name="Uohara A."/>
            <person name="Ohji S."/>
            <person name="Ichikawa N."/>
        </authorList>
    </citation>
    <scope>NUCLEOTIDE SEQUENCE [LARGE SCALE GENOMIC DNA]</scope>
    <source>
        <strain evidence="2 3">NBRC 12748</strain>
    </source>
</reference>
<evidence type="ECO:0000256" key="1">
    <source>
        <dbReference type="SAM" id="Phobius"/>
    </source>
</evidence>
<dbReference type="Proteomes" id="UP000319210">
    <property type="component" value="Unassembled WGS sequence"/>
</dbReference>
<dbReference type="RefSeq" id="WP_086815834.1">
    <property type="nucleotide sequence ID" value="NZ_BJMM01000030.1"/>
</dbReference>
<feature type="transmembrane region" description="Helical" evidence="1">
    <location>
        <begin position="203"/>
        <end position="221"/>
    </location>
</feature>
<keyword evidence="1" id="KW-0472">Membrane</keyword>
<gene>
    <name evidence="2" type="ORF">SCA03_49390</name>
</gene>
<feature type="transmembrane region" description="Helical" evidence="1">
    <location>
        <begin position="33"/>
        <end position="52"/>
    </location>
</feature>
<name>A0A4Y3R6J1_STRCI</name>
<accession>A0A4Y3R6J1</accession>
<feature type="transmembrane region" description="Helical" evidence="1">
    <location>
        <begin position="171"/>
        <end position="196"/>
    </location>
</feature>